<dbReference type="Proteomes" id="UP001465755">
    <property type="component" value="Unassembled WGS sequence"/>
</dbReference>
<dbReference type="CDD" id="cd00130">
    <property type="entry name" value="PAS"/>
    <property type="match status" value="1"/>
</dbReference>
<dbReference type="GO" id="GO:0005524">
    <property type="term" value="F:ATP binding"/>
    <property type="evidence" value="ECO:0007669"/>
    <property type="project" value="UniProtKB-KW"/>
</dbReference>
<protein>
    <recommendedName>
        <fullName evidence="9">Protein kinase domain-containing protein</fullName>
    </recommendedName>
</protein>
<keyword evidence="1" id="KW-0723">Serine/threonine-protein kinase</keyword>
<feature type="domain" description="Protein kinase" evidence="9">
    <location>
        <begin position="290"/>
        <end position="547"/>
    </location>
</feature>
<evidence type="ECO:0000256" key="5">
    <source>
        <dbReference type="ARBA" id="ARBA00022741"/>
    </source>
</evidence>
<dbReference type="InterPro" id="IPR000014">
    <property type="entry name" value="PAS"/>
</dbReference>
<keyword evidence="5" id="KW-0547">Nucleotide-binding</keyword>
<dbReference type="InterPro" id="IPR008271">
    <property type="entry name" value="Ser/Thr_kinase_AS"/>
</dbReference>
<evidence type="ECO:0000256" key="3">
    <source>
        <dbReference type="ARBA" id="ARBA00022606"/>
    </source>
</evidence>
<dbReference type="InterPro" id="IPR011009">
    <property type="entry name" value="Kinase-like_dom_sf"/>
</dbReference>
<name>A0AAW1NW95_9CHLO</name>
<dbReference type="PROSITE" id="PS00108">
    <property type="entry name" value="PROTEIN_KINASE_ST"/>
    <property type="match status" value="1"/>
</dbReference>
<sequence>MVASRGNSGNLRSARRVQFAPEVSEQISRERVGVVTSPNGAMRPAHAPHCQDAAFLAEDDKLLDQAERLLSCVLVLDGLSPDFPVIYCSSGYAARFLCKEQHQMLFRKAFQACFVNDEGAAELEANLTAGQPCTALLTMRRDDDTMVEEQVAAVTFYDQAGCRSKHLLVHLPSDLIHKSESGSGIVDEGSSLEISAALVQQLFRCFALTAPHEAFKAEITAANPALQELVQQETGDLVGNSLLSIFAEQTEAGAISAVSAAQRDNFHSQASKCLCFRRDGSPFWANVVMMPLESPSNQGSFGIVRLGQNTVTEELVAVKTLPSTGFRSIAEVEQVQEEMHVLGQLKHPNIIRLLDAIQAPDHSWLLVMEYASGGSLTQYMAKQDGNKLPEGQACAFFRQMIDAVHYSHRRSVVHRDLKPENILLDEAGNLKIADFGLAGIISPLAEKLTLQCGTPEFTAPEIIQGKEYNGSSVDIWSLGVILYEMLMGQVPFKGSTQAALFKAICKGFYLSLPSALSAPCRELVARMLTTDPEVRISIEKVELHPWISKRTASGLMAALEDESLSDSSELAHFSSLKLVLPTMSMPSAARSPVPSPAAARLESFKSGPPASLVSTGSVSLSTAPKAVPKSPGIKPALKVDVSSKAGASPTSSAVFSPKSPAAKSPTPKSPSVKSPARPGFDPKSPVPLIGAKHGASAASSKAPVAGKPSSTPKRA</sequence>
<dbReference type="SMART" id="SM00220">
    <property type="entry name" value="S_TKc"/>
    <property type="match status" value="1"/>
</dbReference>
<organism evidence="10 11">
    <name type="scientific">Symbiochloris irregularis</name>
    <dbReference type="NCBI Taxonomy" id="706552"/>
    <lineage>
        <taxon>Eukaryota</taxon>
        <taxon>Viridiplantae</taxon>
        <taxon>Chlorophyta</taxon>
        <taxon>core chlorophytes</taxon>
        <taxon>Trebouxiophyceae</taxon>
        <taxon>Trebouxiales</taxon>
        <taxon>Trebouxiaceae</taxon>
        <taxon>Symbiochloris</taxon>
    </lineage>
</organism>
<feature type="compositionally biased region" description="Low complexity" evidence="8">
    <location>
        <begin position="651"/>
        <end position="676"/>
    </location>
</feature>
<evidence type="ECO:0000256" key="2">
    <source>
        <dbReference type="ARBA" id="ARBA00022543"/>
    </source>
</evidence>
<keyword evidence="2" id="KW-0675">Receptor</keyword>
<keyword evidence="7" id="KW-0067">ATP-binding</keyword>
<accession>A0AAW1NW95</accession>
<dbReference type="GO" id="GO:0004674">
    <property type="term" value="F:protein serine/threonine kinase activity"/>
    <property type="evidence" value="ECO:0007669"/>
    <property type="project" value="UniProtKB-KW"/>
</dbReference>
<dbReference type="SUPFAM" id="SSF55785">
    <property type="entry name" value="PYP-like sensor domain (PAS domain)"/>
    <property type="match status" value="1"/>
</dbReference>
<dbReference type="PROSITE" id="PS50011">
    <property type="entry name" value="PROTEIN_KINASE_DOM"/>
    <property type="match status" value="1"/>
</dbReference>
<dbReference type="EMBL" id="JALJOQ010000108">
    <property type="protein sequence ID" value="KAK9797369.1"/>
    <property type="molecule type" value="Genomic_DNA"/>
</dbReference>
<evidence type="ECO:0000313" key="10">
    <source>
        <dbReference type="EMBL" id="KAK9797369.1"/>
    </source>
</evidence>
<dbReference type="Gene3D" id="1.10.510.10">
    <property type="entry name" value="Transferase(Phosphotransferase) domain 1"/>
    <property type="match status" value="1"/>
</dbReference>
<keyword evidence="2" id="KW-0157">Chromophore</keyword>
<evidence type="ECO:0000256" key="4">
    <source>
        <dbReference type="ARBA" id="ARBA00022679"/>
    </source>
</evidence>
<dbReference type="InterPro" id="IPR035965">
    <property type="entry name" value="PAS-like_dom_sf"/>
</dbReference>
<dbReference type="GO" id="GO:0009881">
    <property type="term" value="F:photoreceptor activity"/>
    <property type="evidence" value="ECO:0007669"/>
    <property type="project" value="UniProtKB-KW"/>
</dbReference>
<dbReference type="CDD" id="cd14003">
    <property type="entry name" value="STKc_AMPK-like"/>
    <property type="match status" value="1"/>
</dbReference>
<dbReference type="AlphaFoldDB" id="A0AAW1NW95"/>
<dbReference type="InterPro" id="IPR000719">
    <property type="entry name" value="Prot_kinase_dom"/>
</dbReference>
<evidence type="ECO:0000256" key="6">
    <source>
        <dbReference type="ARBA" id="ARBA00022777"/>
    </source>
</evidence>
<gene>
    <name evidence="10" type="ORF">WJX73_005899</name>
</gene>
<dbReference type="SUPFAM" id="SSF56112">
    <property type="entry name" value="Protein kinase-like (PK-like)"/>
    <property type="match status" value="1"/>
</dbReference>
<evidence type="ECO:0000256" key="7">
    <source>
        <dbReference type="ARBA" id="ARBA00022840"/>
    </source>
</evidence>
<comment type="caution">
    <text evidence="10">The sequence shown here is derived from an EMBL/GenBank/DDBJ whole genome shotgun (WGS) entry which is preliminary data.</text>
</comment>
<proteinExistence type="predicted"/>
<dbReference type="PANTHER" id="PTHR24346:SF82">
    <property type="entry name" value="KP78A-RELATED"/>
    <property type="match status" value="1"/>
</dbReference>
<evidence type="ECO:0000256" key="8">
    <source>
        <dbReference type="SAM" id="MobiDB-lite"/>
    </source>
</evidence>
<dbReference type="Pfam" id="PF00069">
    <property type="entry name" value="Pkinase"/>
    <property type="match status" value="1"/>
</dbReference>
<feature type="compositionally biased region" description="Low complexity" evidence="8">
    <location>
        <begin position="610"/>
        <end position="623"/>
    </location>
</feature>
<dbReference type="GO" id="GO:0035556">
    <property type="term" value="P:intracellular signal transduction"/>
    <property type="evidence" value="ECO:0007669"/>
    <property type="project" value="TreeGrafter"/>
</dbReference>
<evidence type="ECO:0000313" key="11">
    <source>
        <dbReference type="Proteomes" id="UP001465755"/>
    </source>
</evidence>
<dbReference type="GO" id="GO:0005737">
    <property type="term" value="C:cytoplasm"/>
    <property type="evidence" value="ECO:0007669"/>
    <property type="project" value="TreeGrafter"/>
</dbReference>
<keyword evidence="6" id="KW-0418">Kinase</keyword>
<keyword evidence="11" id="KW-1185">Reference proteome</keyword>
<keyword evidence="3" id="KW-0716">Sensory transduction</keyword>
<dbReference type="FunFam" id="1.10.510.10:FF:000571">
    <property type="entry name" value="Maternal embryonic leucine zipper kinase"/>
    <property type="match status" value="1"/>
</dbReference>
<feature type="region of interest" description="Disordered" evidence="8">
    <location>
        <begin position="599"/>
        <end position="715"/>
    </location>
</feature>
<keyword evidence="2" id="KW-0600">Photoreceptor protein</keyword>
<evidence type="ECO:0000256" key="1">
    <source>
        <dbReference type="ARBA" id="ARBA00022527"/>
    </source>
</evidence>
<reference evidence="10 11" key="1">
    <citation type="journal article" date="2024" name="Nat. Commun.">
        <title>Phylogenomics reveals the evolutionary origins of lichenization in chlorophyte algae.</title>
        <authorList>
            <person name="Puginier C."/>
            <person name="Libourel C."/>
            <person name="Otte J."/>
            <person name="Skaloud P."/>
            <person name="Haon M."/>
            <person name="Grisel S."/>
            <person name="Petersen M."/>
            <person name="Berrin J.G."/>
            <person name="Delaux P.M."/>
            <person name="Dal Grande F."/>
            <person name="Keller J."/>
        </authorList>
    </citation>
    <scope>NUCLEOTIDE SEQUENCE [LARGE SCALE GENOMIC DNA]</scope>
    <source>
        <strain evidence="10 11">SAG 2036</strain>
    </source>
</reference>
<evidence type="ECO:0000259" key="9">
    <source>
        <dbReference type="PROSITE" id="PS50011"/>
    </source>
</evidence>
<feature type="compositionally biased region" description="Low complexity" evidence="8">
    <location>
        <begin position="690"/>
        <end position="702"/>
    </location>
</feature>
<dbReference type="PANTHER" id="PTHR24346">
    <property type="entry name" value="MAP/MICROTUBULE AFFINITY-REGULATING KINASE"/>
    <property type="match status" value="1"/>
</dbReference>
<keyword evidence="4" id="KW-0808">Transferase</keyword>